<comment type="similarity">
    <text evidence="1">Belongs to the RdRP family.</text>
</comment>
<comment type="catalytic activity">
    <reaction evidence="1">
        <text>RNA(n) + a ribonucleoside 5'-triphosphate = RNA(n+1) + diphosphate</text>
        <dbReference type="Rhea" id="RHEA:21248"/>
        <dbReference type="Rhea" id="RHEA-COMP:14527"/>
        <dbReference type="Rhea" id="RHEA-COMP:17342"/>
        <dbReference type="ChEBI" id="CHEBI:33019"/>
        <dbReference type="ChEBI" id="CHEBI:61557"/>
        <dbReference type="ChEBI" id="CHEBI:140395"/>
        <dbReference type="EC" id="2.7.7.48"/>
    </reaction>
</comment>
<dbReference type="InterPro" id="IPR057596">
    <property type="entry name" value="RDRP_core"/>
</dbReference>
<dbReference type="GO" id="GO:0031380">
    <property type="term" value="C:nuclear RNA-directed RNA polymerase complex"/>
    <property type="evidence" value="ECO:0007669"/>
    <property type="project" value="TreeGrafter"/>
</dbReference>
<evidence type="ECO:0000256" key="1">
    <source>
        <dbReference type="RuleBase" id="RU363098"/>
    </source>
</evidence>
<feature type="region of interest" description="Disordered" evidence="2">
    <location>
        <begin position="1"/>
        <end position="43"/>
    </location>
</feature>
<dbReference type="EC" id="2.7.7.48" evidence="1"/>
<reference evidence="4 5" key="1">
    <citation type="journal article" name="Sci. Rep.">
        <title>Telomere-to-telomere assembled and centromere annotated genomes of the two main subspecies of the button mushroom Agaricus bisporus reveal especially polymorphic chromosome ends.</title>
        <authorList>
            <person name="Sonnenberg A.S.M."/>
            <person name="Sedaghat-Telgerd N."/>
            <person name="Lavrijssen B."/>
            <person name="Ohm R.A."/>
            <person name="Hendrickx P.M."/>
            <person name="Scholtmeijer K."/>
            <person name="Baars J.J.P."/>
            <person name="van Peer A."/>
        </authorList>
    </citation>
    <scope>NUCLEOTIDE SEQUENCE [LARGE SCALE GENOMIC DNA]</scope>
    <source>
        <strain evidence="4 5">H119_p4</strain>
    </source>
</reference>
<proteinExistence type="inferred from homology"/>
<dbReference type="InterPro" id="IPR007855">
    <property type="entry name" value="RDRP"/>
</dbReference>
<name>A0A8H7FB17_AGABI</name>
<keyword evidence="1" id="KW-0548">Nucleotidyltransferase</keyword>
<evidence type="ECO:0000313" key="4">
    <source>
        <dbReference type="EMBL" id="KAF7784454.1"/>
    </source>
</evidence>
<protein>
    <recommendedName>
        <fullName evidence="1">RNA-dependent RNA polymerase</fullName>
        <ecNumber evidence="1">2.7.7.48</ecNumber>
    </recommendedName>
</protein>
<dbReference type="Proteomes" id="UP000629468">
    <property type="component" value="Unassembled WGS sequence"/>
</dbReference>
<evidence type="ECO:0000313" key="5">
    <source>
        <dbReference type="Proteomes" id="UP000629468"/>
    </source>
</evidence>
<dbReference type="EMBL" id="JABXXO010000001">
    <property type="protein sequence ID" value="KAF7784454.1"/>
    <property type="molecule type" value="Genomic_DNA"/>
</dbReference>
<evidence type="ECO:0000256" key="2">
    <source>
        <dbReference type="SAM" id="MobiDB-lite"/>
    </source>
</evidence>
<keyword evidence="1" id="KW-0696">RNA-directed RNA polymerase</keyword>
<dbReference type="PANTHER" id="PTHR23079:SF55">
    <property type="entry name" value="RNA-DIRECTED RNA POLYMERASE"/>
    <property type="match status" value="1"/>
</dbReference>
<evidence type="ECO:0000259" key="3">
    <source>
        <dbReference type="Pfam" id="PF05183"/>
    </source>
</evidence>
<dbReference type="PANTHER" id="PTHR23079">
    <property type="entry name" value="RNA-DEPENDENT RNA POLYMERASE"/>
    <property type="match status" value="1"/>
</dbReference>
<organism evidence="4 5">
    <name type="scientific">Agaricus bisporus var. burnettii</name>
    <dbReference type="NCBI Taxonomy" id="192524"/>
    <lineage>
        <taxon>Eukaryota</taxon>
        <taxon>Fungi</taxon>
        <taxon>Dikarya</taxon>
        <taxon>Basidiomycota</taxon>
        <taxon>Agaricomycotina</taxon>
        <taxon>Agaricomycetes</taxon>
        <taxon>Agaricomycetidae</taxon>
        <taxon>Agaricales</taxon>
        <taxon>Agaricineae</taxon>
        <taxon>Agaricaceae</taxon>
        <taxon>Agaricus</taxon>
    </lineage>
</organism>
<feature type="domain" description="RDRP core" evidence="3">
    <location>
        <begin position="499"/>
        <end position="1096"/>
    </location>
</feature>
<sequence>MIPPIRKRSAAGSQWPPASRHSSTSFSDKRLCVSTGTPSAHPKRFRIPEIGISLTSPSSRTKYAGAGASFASSSSPRSLDSFSSPLSSLIPSVVIYTPTIDFQPLDRSYRRISLIRSLRRNGASLIHGRDFDFVKTNFAVHLHRPGPRSRTGTFTLSDTTVARKFLEKYGTHLGVPFYGRTIYFKASNKPLRREVVEVVSRTPWVNPTQEKEQRRKEEVLSKSAVSISAVQFGWSCRDGVYSIETEAIQNNARLCFHPQRREMHVVMVYDAQHHDTIAVRHTSINTLSRHYSTFDGEHVLLLDLAMPPTFLRRDITASQSQSTWTRMSTFPLLDNSHALPFTSLILRIVFSSKKSSDEFSHLADEAGWRHIQSDEAMIERRGLFSVDKLNLLEWNLCRFNWCVAFQLASLLQNMVLDTAELLELLPRVRELVRVKGRTYTAKLLRAFYNNSIAQWHSDDPGEPVMSSFEATKRDFEKQENTLTLVPEDGSYYQSLHVIITPTTMSLQGPYPEQSNRVLRRYDSKNHESFLRVTFRDDNYLQLRFDRDVDGPSFIRDRVGRFLKQGLSIAGRTFTFLAYSQSALKEHSVWFVKKFHNAPYGDVDAKTIIDSLGTFDNLSYDPTLKLCPARYAARISQAFTATDAAVVSVEEVLNLDDIKTSDGKYVFTDGVGTMSQDLARAIWGKLRSAKRKSGRSSDYPHAYQVRFLGSKGMLSIDHTLNGAHTIALRPSMTKFEAESGSGEQEIEIARAFDRPTAYYLNRPLITLLEGLGIPTNVFLKFQNDAVQETRSATLTLSKAARLLETHGLGASFRLPATMTSLAKLGLGSIHDDPFYGKLLQIAVHHVLRDLKHHARIPVPDAWTLVGVADVHSYLEEGEVFACVKHQTRGIIFLEGLLLISRSPTIHPGDVQIVKAIGVPPEGSCFAREPLHNTVVFSVKGRRPLPSCLGGGDLDGDIYNVLPLKEHPDFMPRRATYKPAEYAPTQRKLLDQPSTMDDVADFVMEYIISDVVGIIAINWLIIADQSPAGIEDEDCLRLAQLHSDAVDYPKSGRAVNPESIPKLKFPMKPDWNAPETINPDSANYYQSRKAVGVLFREVKLDEVPTTGRLRRRRQRQSGRVETLTGDLSAFRLHDPESSVFDLVEKRVKRFLDTEGPWDSSAISDVARLFKRFANEFKGIATNHSLSHRNIMLSEEEVLVGTITQKTSQPRARKEKMTKVREATDTLVKAVRVELEGDDNKTLEDYLKYAWLAWELSFVEARKEMFGAKSFGWLALGGVFDAMKQIEEHDASELRSWRSRRG</sequence>
<dbReference type="GO" id="GO:0003723">
    <property type="term" value="F:RNA binding"/>
    <property type="evidence" value="ECO:0007669"/>
    <property type="project" value="UniProtKB-KW"/>
</dbReference>
<dbReference type="GO" id="GO:0003968">
    <property type="term" value="F:RNA-directed RNA polymerase activity"/>
    <property type="evidence" value="ECO:0007669"/>
    <property type="project" value="UniProtKB-KW"/>
</dbReference>
<keyword evidence="1" id="KW-0808">Transferase</keyword>
<accession>A0A8H7FB17</accession>
<dbReference type="Pfam" id="PF05183">
    <property type="entry name" value="RdRP"/>
    <property type="match status" value="1"/>
</dbReference>
<gene>
    <name evidence="4" type="ORF">Agabi119p4_619</name>
</gene>
<comment type="caution">
    <text evidence="4">The sequence shown here is derived from an EMBL/GenBank/DDBJ whole genome shotgun (WGS) entry which is preliminary data.</text>
</comment>
<keyword evidence="1" id="KW-0694">RNA-binding</keyword>
<dbReference type="GO" id="GO:0030422">
    <property type="term" value="P:siRNA processing"/>
    <property type="evidence" value="ECO:0007669"/>
    <property type="project" value="TreeGrafter"/>
</dbReference>